<comment type="caution">
    <text evidence="1">The sequence shown here is derived from an EMBL/GenBank/DDBJ whole genome shotgun (WGS) entry which is preliminary data.</text>
</comment>
<name>A0A3M3M0R1_PSECA</name>
<dbReference type="Proteomes" id="UP000281372">
    <property type="component" value="Unassembled WGS sequence"/>
</dbReference>
<evidence type="ECO:0000313" key="2">
    <source>
        <dbReference type="Proteomes" id="UP000281372"/>
    </source>
</evidence>
<dbReference type="EMBL" id="RBOW01000075">
    <property type="protein sequence ID" value="RMN40949.1"/>
    <property type="molecule type" value="Genomic_DNA"/>
</dbReference>
<dbReference type="GO" id="GO:0016740">
    <property type="term" value="F:transferase activity"/>
    <property type="evidence" value="ECO:0007669"/>
    <property type="project" value="UniProtKB-KW"/>
</dbReference>
<keyword evidence="1" id="KW-0808">Transferase</keyword>
<dbReference type="AlphaFoldDB" id="A0A3M3M0R1"/>
<reference evidence="1 2" key="1">
    <citation type="submission" date="2018-08" db="EMBL/GenBank/DDBJ databases">
        <title>Recombination of ecologically and evolutionarily significant loci maintains genetic cohesion in the Pseudomonas syringae species complex.</title>
        <authorList>
            <person name="Dillon M."/>
            <person name="Thakur S."/>
            <person name="Almeida R.N.D."/>
            <person name="Weir B.S."/>
            <person name="Guttman D.S."/>
        </authorList>
    </citation>
    <scope>NUCLEOTIDE SEQUENCE [LARGE SCALE GENOMIC DNA]</scope>
    <source>
        <strain evidence="1 2">ICMP 2821</strain>
    </source>
</reference>
<feature type="non-terminal residue" evidence="1">
    <location>
        <position position="77"/>
    </location>
</feature>
<sequence length="77" mass="8537">MPPPVNPVPPLMTSRVRSPLLLLLSALLFFLALGNHQLQNSTEPRVAGIAMEMHLSDNWVTPKLNDQPFLEKPPLSV</sequence>
<evidence type="ECO:0000313" key="1">
    <source>
        <dbReference type="EMBL" id="RMN40949.1"/>
    </source>
</evidence>
<gene>
    <name evidence="1" type="ORF">ALQ64_04695</name>
</gene>
<organism evidence="1 2">
    <name type="scientific">Pseudomonas cannabina</name>
    <dbReference type="NCBI Taxonomy" id="86840"/>
    <lineage>
        <taxon>Bacteria</taxon>
        <taxon>Pseudomonadati</taxon>
        <taxon>Pseudomonadota</taxon>
        <taxon>Gammaproteobacteria</taxon>
        <taxon>Pseudomonadales</taxon>
        <taxon>Pseudomonadaceae</taxon>
        <taxon>Pseudomonas</taxon>
    </lineage>
</organism>
<protein>
    <submittedName>
        <fullName evidence="1">Glycosyl transferase protein</fullName>
    </submittedName>
</protein>
<accession>A0A3M3M0R1</accession>
<proteinExistence type="predicted"/>